<evidence type="ECO:0000256" key="4">
    <source>
        <dbReference type="ARBA" id="ARBA00010218"/>
    </source>
</evidence>
<evidence type="ECO:0000256" key="10">
    <source>
        <dbReference type="SAM" id="MobiDB-lite"/>
    </source>
</evidence>
<comment type="function">
    <text evidence="1">Directs RNA polymerase II nuclear import.</text>
</comment>
<evidence type="ECO:0000256" key="7">
    <source>
        <dbReference type="ARBA" id="ARBA00022490"/>
    </source>
</evidence>
<proteinExistence type="inferred from homology"/>
<feature type="region of interest" description="Disordered" evidence="10">
    <location>
        <begin position="225"/>
        <end position="280"/>
    </location>
</feature>
<sequence length="280" mass="32338">MSSFIRIKRKRNEEPLDALLIGEQEDKEGSDRPIARKKRQKQGLFKLAETVEQSTFTSETTKEELQSRLKRKAEDEQDDSSSVDQRRRSNHNNAEITQPPRKRYHVIKGDRGVSSDVFIDVEEEKRRIEDGKPAEATNTAKPLDPFDEDSEQMREFRRLVEDYLKMQEVVSIDSNDSEKGNDKEDKNTVNNNNDYVFDVYYRDSKKSHHSPEILSNIGLLTGLSDEFGAGVDYSSDSTDIKDEADEDSNEEDYYTNDYPDEEVGSEEEEYDNNFVSSESD</sequence>
<comment type="subcellular location">
    <subcellularLocation>
        <location evidence="3">Cytoplasm</location>
    </subcellularLocation>
    <subcellularLocation>
        <location evidence="2">Nucleus</location>
    </subcellularLocation>
</comment>
<keyword evidence="7" id="KW-0963">Cytoplasm</keyword>
<feature type="compositionally biased region" description="Basic and acidic residues" evidence="10">
    <location>
        <begin position="123"/>
        <end position="133"/>
    </location>
</feature>
<dbReference type="GO" id="GO:0015031">
    <property type="term" value="P:protein transport"/>
    <property type="evidence" value="ECO:0007669"/>
    <property type="project" value="UniProtKB-KW"/>
</dbReference>
<organism evidence="12 13">
    <name type="scientific">Wallemia ichthyophaga</name>
    <dbReference type="NCBI Taxonomy" id="245174"/>
    <lineage>
        <taxon>Eukaryota</taxon>
        <taxon>Fungi</taxon>
        <taxon>Dikarya</taxon>
        <taxon>Basidiomycota</taxon>
        <taxon>Wallemiomycotina</taxon>
        <taxon>Wallemiomycetes</taxon>
        <taxon>Wallemiales</taxon>
        <taxon>Wallemiaceae</taxon>
        <taxon>Wallemia</taxon>
    </lineage>
</organism>
<evidence type="ECO:0000256" key="3">
    <source>
        <dbReference type="ARBA" id="ARBA00004496"/>
    </source>
</evidence>
<dbReference type="Proteomes" id="UP000310689">
    <property type="component" value="Unassembled WGS sequence"/>
</dbReference>
<gene>
    <name evidence="12" type="ORF">E3P86_00339</name>
</gene>
<dbReference type="InterPro" id="IPR040218">
    <property type="entry name" value="SLC7A6OS"/>
</dbReference>
<dbReference type="InterPro" id="IPR013883">
    <property type="entry name" value="TF_Iwr1_dom"/>
</dbReference>
<keyword evidence="6" id="KW-0813">Transport</keyword>
<feature type="region of interest" description="Disordered" evidence="10">
    <location>
        <begin position="123"/>
        <end position="151"/>
    </location>
</feature>
<dbReference type="GO" id="GO:0005737">
    <property type="term" value="C:cytoplasm"/>
    <property type="evidence" value="ECO:0007669"/>
    <property type="project" value="UniProtKB-SubCell"/>
</dbReference>
<dbReference type="AlphaFoldDB" id="A0A4V6TNW6"/>
<comment type="similarity">
    <text evidence="4">Belongs to the IWR1/SLC7A6OS family.</text>
</comment>
<feature type="region of interest" description="Disordered" evidence="10">
    <location>
        <begin position="170"/>
        <end position="192"/>
    </location>
</feature>
<evidence type="ECO:0000313" key="12">
    <source>
        <dbReference type="EMBL" id="TIB42504.1"/>
    </source>
</evidence>
<evidence type="ECO:0000256" key="1">
    <source>
        <dbReference type="ARBA" id="ARBA00003202"/>
    </source>
</evidence>
<evidence type="ECO:0000256" key="6">
    <source>
        <dbReference type="ARBA" id="ARBA00022448"/>
    </source>
</evidence>
<evidence type="ECO:0000256" key="2">
    <source>
        <dbReference type="ARBA" id="ARBA00004123"/>
    </source>
</evidence>
<keyword evidence="9" id="KW-0539">Nucleus</keyword>
<evidence type="ECO:0000256" key="9">
    <source>
        <dbReference type="ARBA" id="ARBA00023242"/>
    </source>
</evidence>
<dbReference type="PANTHER" id="PTHR31196">
    <property type="entry name" value="RNA POLYMERASE II NUCLEAR LOCALIZATION PROTEIN SLC7A6OS-RELATED"/>
    <property type="match status" value="1"/>
</dbReference>
<evidence type="ECO:0000313" key="13">
    <source>
        <dbReference type="Proteomes" id="UP000310689"/>
    </source>
</evidence>
<reference evidence="12 13" key="1">
    <citation type="submission" date="2019-03" db="EMBL/GenBank/DDBJ databases">
        <title>Sequencing 23 genomes of Wallemia ichthyophaga.</title>
        <authorList>
            <person name="Gostincar C."/>
        </authorList>
    </citation>
    <scope>NUCLEOTIDE SEQUENCE [LARGE SCALE GENOMIC DNA]</scope>
    <source>
        <strain evidence="12 13">EXF-6200</strain>
    </source>
</reference>
<evidence type="ECO:0000256" key="5">
    <source>
        <dbReference type="ARBA" id="ARBA00017036"/>
    </source>
</evidence>
<feature type="domain" description="Transcription factor Iwr1" evidence="11">
    <location>
        <begin position="193"/>
        <end position="262"/>
    </location>
</feature>
<dbReference type="GO" id="GO:0032502">
    <property type="term" value="P:developmental process"/>
    <property type="evidence" value="ECO:0007669"/>
    <property type="project" value="TreeGrafter"/>
</dbReference>
<evidence type="ECO:0000259" key="11">
    <source>
        <dbReference type="Pfam" id="PF08574"/>
    </source>
</evidence>
<accession>A0A4V6TNW6</accession>
<dbReference type="GO" id="GO:0005634">
    <property type="term" value="C:nucleus"/>
    <property type="evidence" value="ECO:0007669"/>
    <property type="project" value="UniProtKB-SubCell"/>
</dbReference>
<feature type="compositionally biased region" description="Acidic residues" evidence="10">
    <location>
        <begin position="242"/>
        <end position="271"/>
    </location>
</feature>
<feature type="compositionally biased region" description="Basic and acidic residues" evidence="10">
    <location>
        <begin position="176"/>
        <end position="187"/>
    </location>
</feature>
<dbReference type="Pfam" id="PF08574">
    <property type="entry name" value="Iwr1"/>
    <property type="match status" value="1"/>
</dbReference>
<dbReference type="PANTHER" id="PTHR31196:SF2">
    <property type="entry name" value="RNA POLYMERASE II NUCLEAR LOCALIZATION PROTEIN SLC7A6OS-RELATED"/>
    <property type="match status" value="1"/>
</dbReference>
<evidence type="ECO:0000256" key="8">
    <source>
        <dbReference type="ARBA" id="ARBA00022927"/>
    </source>
</evidence>
<protein>
    <recommendedName>
        <fullName evidence="5">Probable RNA polymerase II nuclear localization protein SLC7A6OS</fullName>
    </recommendedName>
</protein>
<name>A0A4V6TNW6_WALIC</name>
<dbReference type="EMBL" id="SPOI01000007">
    <property type="protein sequence ID" value="TIB42504.1"/>
    <property type="molecule type" value="Genomic_DNA"/>
</dbReference>
<comment type="caution">
    <text evidence="12">The sequence shown here is derived from an EMBL/GenBank/DDBJ whole genome shotgun (WGS) entry which is preliminary data.</text>
</comment>
<feature type="region of interest" description="Disordered" evidence="10">
    <location>
        <begin position="15"/>
        <end position="109"/>
    </location>
</feature>
<keyword evidence="8" id="KW-0653">Protein transport</keyword>